<dbReference type="AlphaFoldDB" id="X1MY03"/>
<accession>X1MY03</accession>
<comment type="caution">
    <text evidence="1">The sequence shown here is derived from an EMBL/GenBank/DDBJ whole genome shotgun (WGS) entry which is preliminary data.</text>
</comment>
<organism evidence="1">
    <name type="scientific">marine sediment metagenome</name>
    <dbReference type="NCBI Taxonomy" id="412755"/>
    <lineage>
        <taxon>unclassified sequences</taxon>
        <taxon>metagenomes</taxon>
        <taxon>ecological metagenomes</taxon>
    </lineage>
</organism>
<name>X1MY03_9ZZZZ</name>
<protein>
    <submittedName>
        <fullName evidence="1">Uncharacterized protein</fullName>
    </submittedName>
</protein>
<feature type="non-terminal residue" evidence="1">
    <location>
        <position position="1"/>
    </location>
</feature>
<gene>
    <name evidence="1" type="ORF">S06H3_20075</name>
</gene>
<proteinExistence type="predicted"/>
<evidence type="ECO:0000313" key="1">
    <source>
        <dbReference type="EMBL" id="GAI11259.1"/>
    </source>
</evidence>
<reference evidence="1" key="1">
    <citation type="journal article" date="2014" name="Front. Microbiol.">
        <title>High frequency of phylogenetically diverse reductive dehalogenase-homologous genes in deep subseafloor sedimentary metagenomes.</title>
        <authorList>
            <person name="Kawai M."/>
            <person name="Futagami T."/>
            <person name="Toyoda A."/>
            <person name="Takaki Y."/>
            <person name="Nishi S."/>
            <person name="Hori S."/>
            <person name="Arai W."/>
            <person name="Tsubouchi T."/>
            <person name="Morono Y."/>
            <person name="Uchiyama I."/>
            <person name="Ito T."/>
            <person name="Fujiyama A."/>
            <person name="Inagaki F."/>
            <person name="Takami H."/>
        </authorList>
    </citation>
    <scope>NUCLEOTIDE SEQUENCE</scope>
    <source>
        <strain evidence="1">Expedition CK06-06</strain>
    </source>
</reference>
<sequence>IIIYVIFRLLKKPHETVLTKLSNLLKISMAAEAEYIKFLRREH</sequence>
<dbReference type="EMBL" id="BARV01010358">
    <property type="protein sequence ID" value="GAI11259.1"/>
    <property type="molecule type" value="Genomic_DNA"/>
</dbReference>